<evidence type="ECO:0000313" key="2">
    <source>
        <dbReference type="EMBL" id="GLS24538.1"/>
    </source>
</evidence>
<evidence type="ECO:0000313" key="3">
    <source>
        <dbReference type="Proteomes" id="UP001156870"/>
    </source>
</evidence>
<comment type="caution">
    <text evidence="2">The sequence shown here is derived from an EMBL/GenBank/DDBJ whole genome shotgun (WGS) entry which is preliminary data.</text>
</comment>
<feature type="chain" id="PRO_5041274232" evidence="1">
    <location>
        <begin position="23"/>
        <end position="174"/>
    </location>
</feature>
<dbReference type="Proteomes" id="UP001156870">
    <property type="component" value="Unassembled WGS sequence"/>
</dbReference>
<dbReference type="PIRSF" id="PIRSF028288">
    <property type="entry name" value="UCP028288"/>
    <property type="match status" value="1"/>
</dbReference>
<dbReference type="AlphaFoldDB" id="A0AA37T3Y8"/>
<dbReference type="Gene3D" id="3.10.450.50">
    <property type="match status" value="1"/>
</dbReference>
<feature type="signal peptide" evidence="1">
    <location>
        <begin position="1"/>
        <end position="22"/>
    </location>
</feature>
<sequence>MNIGQYILVAFLFTVFSSVASAGITPESIVAAQERWGKGIVEIGKAKINGGNYELLATQHINTLYDYQEGTVLFKPTKAKNDQFRETFDEAHSYFVTGVVPEDDGFAIAPWTAVRFENHEMLIEGRLAMVMGNYFFETLNGEEVKVEYTFGYRLDDNDDLKIVLHHSSLPFSNQ</sequence>
<reference evidence="2 3" key="1">
    <citation type="journal article" date="2014" name="Int. J. Syst. Evol. Microbiol.">
        <title>Complete genome sequence of Corynebacterium casei LMG S-19264T (=DSM 44701T), isolated from a smear-ripened cheese.</title>
        <authorList>
            <consortium name="US DOE Joint Genome Institute (JGI-PGF)"/>
            <person name="Walter F."/>
            <person name="Albersmeier A."/>
            <person name="Kalinowski J."/>
            <person name="Ruckert C."/>
        </authorList>
    </citation>
    <scope>NUCLEOTIDE SEQUENCE [LARGE SCALE GENOMIC DNA]</scope>
    <source>
        <strain evidence="2 3">NBRC 110095</strain>
    </source>
</reference>
<organism evidence="2 3">
    <name type="scientific">Marinibactrum halimedae</name>
    <dbReference type="NCBI Taxonomy" id="1444977"/>
    <lineage>
        <taxon>Bacteria</taxon>
        <taxon>Pseudomonadati</taxon>
        <taxon>Pseudomonadota</taxon>
        <taxon>Gammaproteobacteria</taxon>
        <taxon>Cellvibrionales</taxon>
        <taxon>Cellvibrionaceae</taxon>
        <taxon>Marinibactrum</taxon>
    </lineage>
</organism>
<evidence type="ECO:0000256" key="1">
    <source>
        <dbReference type="SAM" id="SignalP"/>
    </source>
</evidence>
<dbReference type="EMBL" id="BSPD01000007">
    <property type="protein sequence ID" value="GLS24538.1"/>
    <property type="molecule type" value="Genomic_DNA"/>
</dbReference>
<keyword evidence="3" id="KW-1185">Reference proteome</keyword>
<dbReference type="InterPro" id="IPR032710">
    <property type="entry name" value="NTF2-like_dom_sf"/>
</dbReference>
<name>A0AA37T3Y8_9GAMM</name>
<dbReference type="SUPFAM" id="SSF54427">
    <property type="entry name" value="NTF2-like"/>
    <property type="match status" value="1"/>
</dbReference>
<accession>A0AA37T3Y8</accession>
<proteinExistence type="predicted"/>
<protein>
    <submittedName>
        <fullName evidence="2">Phosphoribosyl-AMP cyclohydrolase</fullName>
    </submittedName>
</protein>
<dbReference type="RefSeq" id="WP_232594293.1">
    <property type="nucleotide sequence ID" value="NZ_BSPD01000007.1"/>
</dbReference>
<gene>
    <name evidence="2" type="ORF">GCM10007877_02500</name>
</gene>
<dbReference type="InterPro" id="IPR016878">
    <property type="entry name" value="MICAH-like"/>
</dbReference>
<keyword evidence="1" id="KW-0732">Signal</keyword>